<dbReference type="AlphaFoldDB" id="A0A9N9ULF3"/>
<dbReference type="Gene3D" id="3.40.50.1110">
    <property type="entry name" value="SGNH hydrolase"/>
    <property type="match status" value="1"/>
</dbReference>
<accession>A0A9N9ULF3</accession>
<gene>
    <name evidence="2" type="ORF">CBYS24578_00013519</name>
</gene>
<dbReference type="InterPro" id="IPR001087">
    <property type="entry name" value="GDSL"/>
</dbReference>
<dbReference type="PANTHER" id="PTHR45648:SF22">
    <property type="entry name" value="GDSL LIPASE_ACYLHYDROLASE FAMILY PROTEIN (AFU_ORTHOLOGUE AFUA_4G14700)"/>
    <property type="match status" value="1"/>
</dbReference>
<dbReference type="InterPro" id="IPR036514">
    <property type="entry name" value="SGNH_hydro_sf"/>
</dbReference>
<dbReference type="Pfam" id="PF00657">
    <property type="entry name" value="Lipase_GDSL"/>
    <property type="match status" value="1"/>
</dbReference>
<dbReference type="InterPro" id="IPR051058">
    <property type="entry name" value="GDSL_Est/Lipase"/>
</dbReference>
<evidence type="ECO:0000313" key="2">
    <source>
        <dbReference type="EMBL" id="CAG9994600.1"/>
    </source>
</evidence>
<proteinExistence type="predicted"/>
<dbReference type="Proteomes" id="UP000754883">
    <property type="component" value="Unassembled WGS sequence"/>
</dbReference>
<dbReference type="SUPFAM" id="SSF52266">
    <property type="entry name" value="SGNH hydrolase"/>
    <property type="match status" value="1"/>
</dbReference>
<dbReference type="PANTHER" id="PTHR45648">
    <property type="entry name" value="GDSL LIPASE/ACYLHYDROLASE FAMILY PROTEIN (AFU_ORTHOLOGUE AFUA_4G14700)"/>
    <property type="match status" value="1"/>
</dbReference>
<organism evidence="2 3">
    <name type="scientific">Clonostachys byssicola</name>
    <dbReference type="NCBI Taxonomy" id="160290"/>
    <lineage>
        <taxon>Eukaryota</taxon>
        <taxon>Fungi</taxon>
        <taxon>Dikarya</taxon>
        <taxon>Ascomycota</taxon>
        <taxon>Pezizomycotina</taxon>
        <taxon>Sordariomycetes</taxon>
        <taxon>Hypocreomycetidae</taxon>
        <taxon>Hypocreales</taxon>
        <taxon>Bionectriaceae</taxon>
        <taxon>Clonostachys</taxon>
    </lineage>
</organism>
<name>A0A9N9ULF3_9HYPO</name>
<protein>
    <submittedName>
        <fullName evidence="2">Uncharacterized protein</fullName>
    </submittedName>
</protein>
<comment type="caution">
    <text evidence="2">The sequence shown here is derived from an EMBL/GenBank/DDBJ whole genome shotgun (WGS) entry which is preliminary data.</text>
</comment>
<evidence type="ECO:0000313" key="3">
    <source>
        <dbReference type="Proteomes" id="UP000754883"/>
    </source>
</evidence>
<keyword evidence="1" id="KW-0378">Hydrolase</keyword>
<dbReference type="OrthoDB" id="1600564at2759"/>
<dbReference type="GO" id="GO:0016788">
    <property type="term" value="F:hydrolase activity, acting on ester bonds"/>
    <property type="evidence" value="ECO:0007669"/>
    <property type="project" value="InterPro"/>
</dbReference>
<evidence type="ECO:0000256" key="1">
    <source>
        <dbReference type="ARBA" id="ARBA00022801"/>
    </source>
</evidence>
<reference evidence="2" key="1">
    <citation type="submission" date="2021-10" db="EMBL/GenBank/DDBJ databases">
        <authorList>
            <person name="Piombo E."/>
        </authorList>
    </citation>
    <scope>NUCLEOTIDE SEQUENCE</scope>
</reference>
<sequence length="369" mass="41197">MRTELVYLATTAALWPAVHGSGSWRNNLKHVVFFGDSFTDQSRAHSISNGTYPGKYYKTIYPPDDPAAEGRVSWPRDLPYENYAVGGAVCSNDLTPGFNVPAVSGGQLAWFAEDHVLSNGTGHVPPKLDIPGANTLAILWIGTNDLGLHSLLAPNASEGRTYWPNIPPLTPAVPPIAPGNDNATTMLDLADCQLSSLQELYDYGVRNFLLLSTIPLHLTKLYSAVDDPVIYWPEPHDGASWHRQASLAEVYRSMAMFQYANALNALLQVGVGRFSQKRDARIEYFDTYKFFEEIYLNPDQYFNGTAPANVTGHCHQCPNATDWRYCGVGDCTWEERDSYMWWDELHPSEQTGRLLAKEIVNKLEGRSKY</sequence>
<dbReference type="EMBL" id="CABFNO020001527">
    <property type="protein sequence ID" value="CAG9994600.1"/>
    <property type="molecule type" value="Genomic_DNA"/>
</dbReference>
<keyword evidence="3" id="KW-1185">Reference proteome</keyword>